<dbReference type="Pfam" id="PF00528">
    <property type="entry name" value="BPD_transp_1"/>
    <property type="match status" value="1"/>
</dbReference>
<evidence type="ECO:0000256" key="5">
    <source>
        <dbReference type="ARBA" id="ARBA00022989"/>
    </source>
</evidence>
<feature type="region of interest" description="Disordered" evidence="8">
    <location>
        <begin position="1"/>
        <end position="37"/>
    </location>
</feature>
<dbReference type="PANTHER" id="PTHR43744">
    <property type="entry name" value="ABC TRANSPORTER PERMEASE PROTEIN MG189-RELATED-RELATED"/>
    <property type="match status" value="1"/>
</dbReference>
<evidence type="ECO:0000313" key="10">
    <source>
        <dbReference type="EMBL" id="GAA4718318.1"/>
    </source>
</evidence>
<comment type="subcellular location">
    <subcellularLocation>
        <location evidence="1 7">Cell membrane</location>
        <topology evidence="1 7">Multi-pass membrane protein</topology>
    </subcellularLocation>
</comment>
<dbReference type="EMBL" id="BAABHM010000028">
    <property type="protein sequence ID" value="GAA4718318.1"/>
    <property type="molecule type" value="Genomic_DNA"/>
</dbReference>
<keyword evidence="4 7" id="KW-0812">Transmembrane</keyword>
<dbReference type="InterPro" id="IPR035906">
    <property type="entry name" value="MetI-like_sf"/>
</dbReference>
<name>A0ABP8Y1U7_9MICO</name>
<sequence length="319" mass="35158">MKSDVLPVTTSGPPEPNAPAGPPGDPRRSATAALRPRRAGARARRRWKQWLLVLLLVLLSVPFIFPTWWMATSSLKPMSEILRRVPTIWPQDPSLDAYGQVFALQPFAQQYWNSLYIAALVTIGTMFVAAMAGYAFARIRFPGVNALFVLVLVGLLVPSEVTIVPLFRIVNSLGLINTHWPLIVIPMLGAPAVLAVFIMRQFFLALPVELEEAGRIDGLGRWGTFWHIALPLSRSALGAVAIFTFLKSWNLYLEPIVYLSSKENFTLPQALTQYVDAYGGPMWNVQLAATTLTVLPVLAVFLVAQKQFVQGLAHSGLKG</sequence>
<comment type="similarity">
    <text evidence="7">Belongs to the binding-protein-dependent transport system permease family.</text>
</comment>
<dbReference type="RefSeq" id="WP_253876601.1">
    <property type="nucleotide sequence ID" value="NZ_BAABHM010000028.1"/>
</dbReference>
<evidence type="ECO:0000256" key="6">
    <source>
        <dbReference type="ARBA" id="ARBA00023136"/>
    </source>
</evidence>
<evidence type="ECO:0000256" key="2">
    <source>
        <dbReference type="ARBA" id="ARBA00022448"/>
    </source>
</evidence>
<keyword evidence="2 7" id="KW-0813">Transport</keyword>
<evidence type="ECO:0000256" key="7">
    <source>
        <dbReference type="RuleBase" id="RU363032"/>
    </source>
</evidence>
<organism evidence="10 11">
    <name type="scientific">Promicromonospora umidemergens</name>
    <dbReference type="NCBI Taxonomy" id="629679"/>
    <lineage>
        <taxon>Bacteria</taxon>
        <taxon>Bacillati</taxon>
        <taxon>Actinomycetota</taxon>
        <taxon>Actinomycetes</taxon>
        <taxon>Micrococcales</taxon>
        <taxon>Promicromonosporaceae</taxon>
        <taxon>Promicromonospora</taxon>
    </lineage>
</organism>
<keyword evidence="5 7" id="KW-1133">Transmembrane helix</keyword>
<dbReference type="Proteomes" id="UP001500843">
    <property type="component" value="Unassembled WGS sequence"/>
</dbReference>
<reference evidence="11" key="1">
    <citation type="journal article" date="2019" name="Int. J. Syst. Evol. Microbiol.">
        <title>The Global Catalogue of Microorganisms (GCM) 10K type strain sequencing project: providing services to taxonomists for standard genome sequencing and annotation.</title>
        <authorList>
            <consortium name="The Broad Institute Genomics Platform"/>
            <consortium name="The Broad Institute Genome Sequencing Center for Infectious Disease"/>
            <person name="Wu L."/>
            <person name="Ma J."/>
        </authorList>
    </citation>
    <scope>NUCLEOTIDE SEQUENCE [LARGE SCALE GENOMIC DNA]</scope>
    <source>
        <strain evidence="11">JCM 17975</strain>
    </source>
</reference>
<keyword evidence="6 7" id="KW-0472">Membrane</keyword>
<feature type="compositionally biased region" description="Pro residues" evidence="8">
    <location>
        <begin position="13"/>
        <end position="24"/>
    </location>
</feature>
<keyword evidence="11" id="KW-1185">Reference proteome</keyword>
<evidence type="ECO:0000259" key="9">
    <source>
        <dbReference type="PROSITE" id="PS50928"/>
    </source>
</evidence>
<feature type="domain" description="ABC transmembrane type-1" evidence="9">
    <location>
        <begin position="111"/>
        <end position="304"/>
    </location>
</feature>
<comment type="caution">
    <text evidence="10">The sequence shown here is derived from an EMBL/GenBank/DDBJ whole genome shotgun (WGS) entry which is preliminary data.</text>
</comment>
<evidence type="ECO:0000256" key="4">
    <source>
        <dbReference type="ARBA" id="ARBA00022692"/>
    </source>
</evidence>
<feature type="transmembrane region" description="Helical" evidence="7">
    <location>
        <begin position="179"/>
        <end position="203"/>
    </location>
</feature>
<evidence type="ECO:0000256" key="8">
    <source>
        <dbReference type="SAM" id="MobiDB-lite"/>
    </source>
</evidence>
<feature type="transmembrane region" description="Helical" evidence="7">
    <location>
        <begin position="283"/>
        <end position="304"/>
    </location>
</feature>
<gene>
    <name evidence="10" type="ORF">GCM10023198_47310</name>
</gene>
<feature type="transmembrane region" description="Helical" evidence="7">
    <location>
        <begin position="224"/>
        <end position="246"/>
    </location>
</feature>
<dbReference type="SUPFAM" id="SSF161098">
    <property type="entry name" value="MetI-like"/>
    <property type="match status" value="1"/>
</dbReference>
<dbReference type="Gene3D" id="1.10.3720.10">
    <property type="entry name" value="MetI-like"/>
    <property type="match status" value="1"/>
</dbReference>
<keyword evidence="3" id="KW-1003">Cell membrane</keyword>
<feature type="transmembrane region" description="Helical" evidence="7">
    <location>
        <begin position="50"/>
        <end position="71"/>
    </location>
</feature>
<evidence type="ECO:0000256" key="1">
    <source>
        <dbReference type="ARBA" id="ARBA00004651"/>
    </source>
</evidence>
<proteinExistence type="inferred from homology"/>
<evidence type="ECO:0000313" key="11">
    <source>
        <dbReference type="Proteomes" id="UP001500843"/>
    </source>
</evidence>
<feature type="transmembrane region" description="Helical" evidence="7">
    <location>
        <begin position="115"/>
        <end position="137"/>
    </location>
</feature>
<dbReference type="PROSITE" id="PS50928">
    <property type="entry name" value="ABC_TM1"/>
    <property type="match status" value="1"/>
</dbReference>
<dbReference type="PANTHER" id="PTHR43744:SF12">
    <property type="entry name" value="ABC TRANSPORTER PERMEASE PROTEIN MG189-RELATED"/>
    <property type="match status" value="1"/>
</dbReference>
<evidence type="ECO:0000256" key="3">
    <source>
        <dbReference type="ARBA" id="ARBA00022475"/>
    </source>
</evidence>
<feature type="transmembrane region" description="Helical" evidence="7">
    <location>
        <begin position="144"/>
        <end position="167"/>
    </location>
</feature>
<protein>
    <submittedName>
        <fullName evidence="10">Carbohydrate ABC transporter permease</fullName>
    </submittedName>
</protein>
<dbReference type="InterPro" id="IPR000515">
    <property type="entry name" value="MetI-like"/>
</dbReference>
<accession>A0ABP8Y1U7</accession>
<dbReference type="CDD" id="cd06261">
    <property type="entry name" value="TM_PBP2"/>
    <property type="match status" value="1"/>
</dbReference>